<evidence type="ECO:0000313" key="3">
    <source>
        <dbReference type="Proteomes" id="UP001143364"/>
    </source>
</evidence>
<gene>
    <name evidence="2" type="ORF">GCM10008171_13730</name>
</gene>
<reference evidence="2" key="2">
    <citation type="submission" date="2023-01" db="EMBL/GenBank/DDBJ databases">
        <authorList>
            <person name="Sun Q."/>
            <person name="Evtushenko L."/>
        </authorList>
    </citation>
    <scope>NUCLEOTIDE SEQUENCE</scope>
    <source>
        <strain evidence="2">VKM B-2555</strain>
    </source>
</reference>
<keyword evidence="3" id="KW-1185">Reference proteome</keyword>
<feature type="region of interest" description="Disordered" evidence="1">
    <location>
        <begin position="97"/>
        <end position="159"/>
    </location>
</feature>
<proteinExistence type="predicted"/>
<dbReference type="EMBL" id="BSFK01000005">
    <property type="protein sequence ID" value="GLK76119.1"/>
    <property type="molecule type" value="Genomic_DNA"/>
</dbReference>
<reference evidence="2" key="1">
    <citation type="journal article" date="2014" name="Int. J. Syst. Evol. Microbiol.">
        <title>Complete genome sequence of Corynebacterium casei LMG S-19264T (=DSM 44701T), isolated from a smear-ripened cheese.</title>
        <authorList>
            <consortium name="US DOE Joint Genome Institute (JGI-PGF)"/>
            <person name="Walter F."/>
            <person name="Albersmeier A."/>
            <person name="Kalinowski J."/>
            <person name="Ruckert C."/>
        </authorList>
    </citation>
    <scope>NUCLEOTIDE SEQUENCE</scope>
    <source>
        <strain evidence="2">VKM B-2555</strain>
    </source>
</reference>
<protein>
    <recommendedName>
        <fullName evidence="4">Transposase</fullName>
    </recommendedName>
</protein>
<dbReference type="Proteomes" id="UP001143364">
    <property type="component" value="Unassembled WGS sequence"/>
</dbReference>
<feature type="compositionally biased region" description="Basic and acidic residues" evidence="1">
    <location>
        <begin position="107"/>
        <end position="117"/>
    </location>
</feature>
<accession>A0A9W6N2M0</accession>
<evidence type="ECO:0008006" key="4">
    <source>
        <dbReference type="Google" id="ProtNLM"/>
    </source>
</evidence>
<name>A0A9W6N2M0_9HYPH</name>
<dbReference type="AlphaFoldDB" id="A0A9W6N2M0"/>
<comment type="caution">
    <text evidence="2">The sequence shown here is derived from an EMBL/GenBank/DDBJ whole genome shotgun (WGS) entry which is preliminary data.</text>
</comment>
<organism evidence="2 3">
    <name type="scientific">Methylopila jiangsuensis</name>
    <dbReference type="NCBI Taxonomy" id="586230"/>
    <lineage>
        <taxon>Bacteria</taxon>
        <taxon>Pseudomonadati</taxon>
        <taxon>Pseudomonadota</taxon>
        <taxon>Alphaproteobacteria</taxon>
        <taxon>Hyphomicrobiales</taxon>
        <taxon>Methylopilaceae</taxon>
        <taxon>Methylopila</taxon>
    </lineage>
</organism>
<sequence length="159" mass="18138">MRSPSSMAAHDYQRIAALPRSAGRVVNLTRVERIGRREGLKVPQKRHGRGRLWLNDGLFVRLRPDRPNHVWSCDVVEDRPLAGRTFRMLNVIAEPRVGAASSRAKALRSEGRDRKLETASQRPPPALRRPAAGRPRPKPRCGRLRNPSQPRRPSRQRRS</sequence>
<evidence type="ECO:0000256" key="1">
    <source>
        <dbReference type="SAM" id="MobiDB-lite"/>
    </source>
</evidence>
<evidence type="ECO:0000313" key="2">
    <source>
        <dbReference type="EMBL" id="GLK76119.1"/>
    </source>
</evidence>